<feature type="region of interest" description="Disordered" evidence="1">
    <location>
        <begin position="125"/>
        <end position="145"/>
    </location>
</feature>
<feature type="region of interest" description="Disordered" evidence="1">
    <location>
        <begin position="407"/>
        <end position="456"/>
    </location>
</feature>
<comment type="caution">
    <text evidence="2">The sequence shown here is derived from an EMBL/GenBank/DDBJ whole genome shotgun (WGS) entry which is preliminary data.</text>
</comment>
<sequence length="524" mass="58707">DTERGENSHVAENVDGTADVSGRNERKHADRGAESRKKNVLCQLAASSKRNIDKDMKNFLEGLVQASFTTFGEKFCQQFSDRLGKIETEVTQLRTASERTEQFETVVTDMLGKIEAENSHVAENVDGTTDVSGRNKRKHADQGAESRKKNVLCQLAASSKRNIDKDMKNFLEGLVQASFTTFGEKFCQQFSDRLGKIETEVTQLRTASERTEQFETVVTDRLGKIEAEVTQLRTTLVVIELVGKSDQASGRSMTKINTGPSTSKKGTAPSKKNVTTKRKHVKKQELKTADSCVNLPRANVTQSSASDLHMGTQEFLEKPSIVTFVKGLNPSKAKVEDSLDWLELPKSLKKPADSLDWLELPKSLKKPADSLELPKSLKKPAVRLDDRDMELDGEDFPYRCLKMVKKGAPKKTKEAAPATTQTRDTTAASTSSHPESDEPREAAPWPHDPLTPFSKLPTIHNRHISSKKMLKELASYANRDYYAGWSDYHCILYNGLQRMRLKPTKFICDYTTKELGIMRDVKKM</sequence>
<feature type="region of interest" description="Disordered" evidence="1">
    <location>
        <begin position="1"/>
        <end position="37"/>
    </location>
</feature>
<reference evidence="2 3" key="1">
    <citation type="submission" date="2021-05" db="EMBL/GenBank/DDBJ databases">
        <title>Genome Assembly of Synthetic Allotetraploid Brassica napus Reveals Homoeologous Exchanges between Subgenomes.</title>
        <authorList>
            <person name="Davis J.T."/>
        </authorList>
    </citation>
    <scope>NUCLEOTIDE SEQUENCE [LARGE SCALE GENOMIC DNA]</scope>
    <source>
        <strain evidence="3">cv. Da-Ae</strain>
        <tissue evidence="2">Seedling</tissue>
    </source>
</reference>
<feature type="non-terminal residue" evidence="2">
    <location>
        <position position="1"/>
    </location>
</feature>
<feature type="region of interest" description="Disordered" evidence="1">
    <location>
        <begin position="249"/>
        <end position="285"/>
    </location>
</feature>
<dbReference type="EMBL" id="JAGKQM010000019">
    <property type="protein sequence ID" value="KAH0858615.1"/>
    <property type="molecule type" value="Genomic_DNA"/>
</dbReference>
<organism evidence="2 3">
    <name type="scientific">Brassica napus</name>
    <name type="common">Rape</name>
    <dbReference type="NCBI Taxonomy" id="3708"/>
    <lineage>
        <taxon>Eukaryota</taxon>
        <taxon>Viridiplantae</taxon>
        <taxon>Streptophyta</taxon>
        <taxon>Embryophyta</taxon>
        <taxon>Tracheophyta</taxon>
        <taxon>Spermatophyta</taxon>
        <taxon>Magnoliopsida</taxon>
        <taxon>eudicotyledons</taxon>
        <taxon>Gunneridae</taxon>
        <taxon>Pentapetalae</taxon>
        <taxon>rosids</taxon>
        <taxon>malvids</taxon>
        <taxon>Brassicales</taxon>
        <taxon>Brassicaceae</taxon>
        <taxon>Brassiceae</taxon>
        <taxon>Brassica</taxon>
    </lineage>
</organism>
<accession>A0ABQ7XUQ2</accession>
<evidence type="ECO:0000256" key="1">
    <source>
        <dbReference type="SAM" id="MobiDB-lite"/>
    </source>
</evidence>
<feature type="compositionally biased region" description="Low complexity" evidence="1">
    <location>
        <begin position="415"/>
        <end position="432"/>
    </location>
</feature>
<evidence type="ECO:0000313" key="2">
    <source>
        <dbReference type="EMBL" id="KAH0858615.1"/>
    </source>
</evidence>
<keyword evidence="3" id="KW-1185">Reference proteome</keyword>
<gene>
    <name evidence="2" type="ORF">HID58_086876</name>
</gene>
<proteinExistence type="predicted"/>
<protein>
    <submittedName>
        <fullName evidence="2">Uncharacterized protein</fullName>
    </submittedName>
</protein>
<feature type="compositionally biased region" description="Polar residues" evidence="1">
    <location>
        <begin position="249"/>
        <end position="273"/>
    </location>
</feature>
<dbReference type="Proteomes" id="UP000824890">
    <property type="component" value="Unassembled WGS sequence"/>
</dbReference>
<evidence type="ECO:0000313" key="3">
    <source>
        <dbReference type="Proteomes" id="UP000824890"/>
    </source>
</evidence>
<name>A0ABQ7XUQ2_BRANA</name>
<feature type="compositionally biased region" description="Basic and acidic residues" evidence="1">
    <location>
        <begin position="22"/>
        <end position="37"/>
    </location>
</feature>